<keyword evidence="3" id="KW-1185">Reference proteome</keyword>
<dbReference type="KEGG" id="cia:BEN51_02780"/>
<reference evidence="2 3" key="1">
    <citation type="submission" date="2016-08" db="EMBL/GenBank/DDBJ databases">
        <title>Complete Genome Sequence Of The Indigo Reducing Clostridium isatidis DSM15098.</title>
        <authorList>
            <person name="Little G.T."/>
            <person name="Minton N.P."/>
        </authorList>
    </citation>
    <scope>NUCLEOTIDE SEQUENCE [LARGE SCALE GENOMIC DNA]</scope>
    <source>
        <strain evidence="2 3">DSM 15098</strain>
    </source>
</reference>
<dbReference type="InterPro" id="IPR029787">
    <property type="entry name" value="Nucleotide_cyclase"/>
</dbReference>
<evidence type="ECO:0000313" key="3">
    <source>
        <dbReference type="Proteomes" id="UP000264883"/>
    </source>
</evidence>
<dbReference type="InterPro" id="IPR037208">
    <property type="entry name" value="Spo0E-like_sf"/>
</dbReference>
<name>A0A343JA84_9CLOT</name>
<dbReference type="AlphaFoldDB" id="A0A343JA84"/>
<dbReference type="NCBIfam" id="TIGR00254">
    <property type="entry name" value="GGDEF"/>
    <property type="match status" value="1"/>
</dbReference>
<dbReference type="PROSITE" id="PS50887">
    <property type="entry name" value="GGDEF"/>
    <property type="match status" value="1"/>
</dbReference>
<accession>A0A343JA84</accession>
<dbReference type="GO" id="GO:0043937">
    <property type="term" value="P:regulation of sporulation"/>
    <property type="evidence" value="ECO:0007669"/>
    <property type="project" value="InterPro"/>
</dbReference>
<dbReference type="SMART" id="SM00267">
    <property type="entry name" value="GGDEF"/>
    <property type="match status" value="1"/>
</dbReference>
<gene>
    <name evidence="2" type="ORF">BEN51_02780</name>
</gene>
<organism evidence="2 3">
    <name type="scientific">Clostridium isatidis</name>
    <dbReference type="NCBI Taxonomy" id="182773"/>
    <lineage>
        <taxon>Bacteria</taxon>
        <taxon>Bacillati</taxon>
        <taxon>Bacillota</taxon>
        <taxon>Clostridia</taxon>
        <taxon>Eubacteriales</taxon>
        <taxon>Clostridiaceae</taxon>
        <taxon>Clostridium</taxon>
    </lineage>
</organism>
<evidence type="ECO:0000313" key="2">
    <source>
        <dbReference type="EMBL" id="ASW42442.1"/>
    </source>
</evidence>
<dbReference type="InterPro" id="IPR018540">
    <property type="entry name" value="Spo0E-like"/>
</dbReference>
<dbReference type="Pfam" id="PF00990">
    <property type="entry name" value="GGDEF"/>
    <property type="match status" value="1"/>
</dbReference>
<dbReference type="InterPro" id="IPR036638">
    <property type="entry name" value="HLH_DNA-bd_sf"/>
</dbReference>
<proteinExistence type="predicted"/>
<dbReference type="EMBL" id="CP016786">
    <property type="protein sequence ID" value="ASW42442.1"/>
    <property type="molecule type" value="Genomic_DNA"/>
</dbReference>
<dbReference type="SUPFAM" id="SSF140500">
    <property type="entry name" value="BAS1536-like"/>
    <property type="match status" value="1"/>
</dbReference>
<dbReference type="OrthoDB" id="9805474at2"/>
<dbReference type="Pfam" id="PF09388">
    <property type="entry name" value="SpoOE-like"/>
    <property type="match status" value="1"/>
</dbReference>
<dbReference type="InterPro" id="IPR000160">
    <property type="entry name" value="GGDEF_dom"/>
</dbReference>
<dbReference type="SUPFAM" id="SSF55073">
    <property type="entry name" value="Nucleotide cyclase"/>
    <property type="match status" value="1"/>
</dbReference>
<feature type="domain" description="GGDEF" evidence="1">
    <location>
        <begin position="222"/>
        <end position="349"/>
    </location>
</feature>
<sequence length="349" mass="40697">MVVESSKNKMEGLRELINEMIVSDNYDSDFLVQKSQELDKLIVQAMKEKNFAKRVFGNDYVYEFELVVDKIKAFDKMYDSMRIVDPIKKEVLEIKEGELRKVKSFCYKIWYNDYVCENCISSRACISNEIVVKVDLSGNKILMMVAIPIKIYGKNLSLELFKDITMSFLIENRDKNNDRSLFDLIKNMNQVAVKDKVTGLYSKKYIYERLPADIIKASIENQQISIIFLDLDFYKSNNNNLDDIDYILKELADNLNKIMNIASWAARYEEDKLLIVIPNAGTYDSDNIESVQLFIEGLIENILENKYFISNKEIELNPSYGIYNIPKGNEELNVEEIIKRARKNLKPVY</sequence>
<dbReference type="InterPro" id="IPR043128">
    <property type="entry name" value="Rev_trsase/Diguanyl_cyclase"/>
</dbReference>
<evidence type="ECO:0000259" key="1">
    <source>
        <dbReference type="PROSITE" id="PS50887"/>
    </source>
</evidence>
<dbReference type="Gene3D" id="4.10.280.10">
    <property type="entry name" value="Helix-loop-helix DNA-binding domain"/>
    <property type="match status" value="1"/>
</dbReference>
<dbReference type="GO" id="GO:0046983">
    <property type="term" value="F:protein dimerization activity"/>
    <property type="evidence" value="ECO:0007669"/>
    <property type="project" value="InterPro"/>
</dbReference>
<protein>
    <recommendedName>
        <fullName evidence="1">GGDEF domain-containing protein</fullName>
    </recommendedName>
</protein>
<dbReference type="RefSeq" id="WP_119864577.1">
    <property type="nucleotide sequence ID" value="NZ_CP016786.1"/>
</dbReference>
<dbReference type="Gene3D" id="3.30.70.270">
    <property type="match status" value="1"/>
</dbReference>
<dbReference type="Proteomes" id="UP000264883">
    <property type="component" value="Chromosome"/>
</dbReference>